<comment type="pathway">
    <text evidence="6">Amino-acid biosynthesis; L-threonine biosynthesis; L-threonine from L-aspartate: step 1/5.</text>
</comment>
<dbReference type="UniPathway" id="UPA00051">
    <property type="reaction ID" value="UER00462"/>
</dbReference>
<dbReference type="GO" id="GO:0009089">
    <property type="term" value="P:lysine biosynthetic process via diaminopimelate"/>
    <property type="evidence" value="ECO:0007669"/>
    <property type="project" value="UniProtKB-UniPathway"/>
</dbReference>
<keyword evidence="22" id="KW-0486">Methionine biosynthesis</keyword>
<dbReference type="InterPro" id="IPR018042">
    <property type="entry name" value="Aspartate_kinase_CS"/>
</dbReference>
<keyword evidence="21" id="KW-0457">Lysine biosynthesis</keyword>
<dbReference type="GO" id="GO:0046872">
    <property type="term" value="F:metal ion binding"/>
    <property type="evidence" value="ECO:0007669"/>
    <property type="project" value="UniProtKB-KW"/>
</dbReference>
<evidence type="ECO:0000256" key="26">
    <source>
        <dbReference type="ARBA" id="ARBA00048841"/>
    </source>
</evidence>
<dbReference type="Gene3D" id="3.30.70.260">
    <property type="match status" value="1"/>
</dbReference>
<evidence type="ECO:0000256" key="2">
    <source>
        <dbReference type="ARBA" id="ARBA00004766"/>
    </source>
</evidence>
<dbReference type="Pfam" id="PF03447">
    <property type="entry name" value="NAD_binding_3"/>
    <property type="match status" value="1"/>
</dbReference>
<dbReference type="SUPFAM" id="SSF55021">
    <property type="entry name" value="ACT-like"/>
    <property type="match status" value="2"/>
</dbReference>
<keyword evidence="10" id="KW-0028">Amino-acid biosynthesis</keyword>
<dbReference type="PANTHER" id="PTHR43070:SF5">
    <property type="entry name" value="HOMOSERINE DEHYDROGENASE"/>
    <property type="match status" value="1"/>
</dbReference>
<dbReference type="SUPFAM" id="SSF53633">
    <property type="entry name" value="Carbamate kinase-like"/>
    <property type="match status" value="1"/>
</dbReference>
<evidence type="ECO:0000256" key="12">
    <source>
        <dbReference type="ARBA" id="ARBA00022697"/>
    </source>
</evidence>
<dbReference type="Pfam" id="PF22468">
    <property type="entry name" value="ACT_9"/>
    <property type="match status" value="2"/>
</dbReference>
<dbReference type="PROSITE" id="PS00324">
    <property type="entry name" value="ASPARTOKINASE"/>
    <property type="match status" value="1"/>
</dbReference>
<evidence type="ECO:0000256" key="22">
    <source>
        <dbReference type="ARBA" id="ARBA00023167"/>
    </source>
</evidence>
<keyword evidence="14" id="KW-0547">Nucleotide-binding</keyword>
<dbReference type="InterPro" id="IPR054352">
    <property type="entry name" value="ACT_Aspartokinase"/>
</dbReference>
<evidence type="ECO:0000256" key="25">
    <source>
        <dbReference type="ARBA" id="ARBA00048561"/>
    </source>
</evidence>
<sequence>MQVFKFGGSSVGTPERIQEIASWFPDAVGKQQCGGVVFSAFQGVTDQLISMAERAGAGDDSYTTDLGSMEGRHIDAIRKMLPSSQQSQAIAGVKFLLNDLEDILQGVYLVKELTPRSMDFITSFGEQLSNYIIHLVFRHHGIDCDYLDARTVIVTDDQFGNAEVDMDATLQNIRNHYKNRDNRLQVITGFIAATETGVTTTLGRGGSDYTASIFAAALEAEELQIWTDVDGVLTSDPRVVKEAFTMDVLSYEEAMELSHFGAKVIHPPTIEPAMSREIPIRIKNTMNPSFPGTVIGKMESKQEHIIKGISSIDNVALIRVQGSGLVGMAGVAQRIFGALAAGRINIILITQASSEHSVCLAVMPKDAAKAKKLLEKELRHELSIRKVADIIVEKDLSIIAVVGENMRNTPGIAGKIFQALGRSRINISAIAQGSSELNISAVIQQRDKAKALRVIHDAFFYGPRKTANIYVFGAGLIGGQLLNDIRDKQDWFLTSRHLDLRVNGIMNSKKLLLDEDGIELGGWEKKLASTRKQADPGALLEFVKKNQSPNTIIVDATADEAIVEWYDAFLKQGVAVVTPNKKANTNDWEQYRRLSDLARDNDTQFLYETNVGAGLPFVEAVKQRVASGDEIHRIEGVFSGTLSYLFNKFDGSKPFSELVRVARENGYTEPDPRDDLNGMDAARKLLILARTQGKALSLDDIEVENLVPEELRGDMDPDTFLEKLKVYDEAFEQRLDQAKKEGKLLRYLAILDDGTPRVRLEAVDSGHPVSGLEGSENMLNITTDAYSETPLVIKGPGAGPVVTANGVLNDILKTIK</sequence>
<dbReference type="UniPathway" id="UPA00034">
    <property type="reaction ID" value="UER00015"/>
</dbReference>
<comment type="similarity">
    <text evidence="7">In the C-terminal section; belongs to the homoserine dehydrogenase family.</text>
</comment>
<dbReference type="CDD" id="cd04922">
    <property type="entry name" value="ACT_AKi-HSDH-ThrA_2"/>
    <property type="match status" value="1"/>
</dbReference>
<keyword evidence="16" id="KW-0067">ATP-binding</keyword>
<comment type="catalytic activity">
    <reaction evidence="26">
        <text>L-homoserine + NADP(+) = L-aspartate 4-semialdehyde + NADPH + H(+)</text>
        <dbReference type="Rhea" id="RHEA:15761"/>
        <dbReference type="ChEBI" id="CHEBI:15378"/>
        <dbReference type="ChEBI" id="CHEBI:57476"/>
        <dbReference type="ChEBI" id="CHEBI:57783"/>
        <dbReference type="ChEBI" id="CHEBI:58349"/>
        <dbReference type="ChEBI" id="CHEBI:537519"/>
        <dbReference type="EC" id="1.1.1.3"/>
    </reaction>
    <physiologicalReaction direction="right-to-left" evidence="26">
        <dbReference type="Rhea" id="RHEA:15763"/>
    </physiologicalReaction>
</comment>
<evidence type="ECO:0000256" key="21">
    <source>
        <dbReference type="ARBA" id="ARBA00023154"/>
    </source>
</evidence>
<dbReference type="GO" id="GO:0009090">
    <property type="term" value="P:homoserine biosynthetic process"/>
    <property type="evidence" value="ECO:0007669"/>
    <property type="project" value="UniProtKB-ARBA"/>
</dbReference>
<proteinExistence type="inferred from homology"/>
<name>A0A8J7S9X8_9BACT</name>
<comment type="catalytic activity">
    <reaction evidence="25">
        <text>L-aspartate + ATP = 4-phospho-L-aspartate + ADP</text>
        <dbReference type="Rhea" id="RHEA:23776"/>
        <dbReference type="ChEBI" id="CHEBI:29991"/>
        <dbReference type="ChEBI" id="CHEBI:30616"/>
        <dbReference type="ChEBI" id="CHEBI:57535"/>
        <dbReference type="ChEBI" id="CHEBI:456216"/>
        <dbReference type="EC" id="2.7.2.4"/>
    </reaction>
    <physiologicalReaction direction="left-to-right" evidence="25">
        <dbReference type="Rhea" id="RHEA:23777"/>
    </physiologicalReaction>
</comment>
<feature type="domain" description="ACT" evidence="28">
    <location>
        <begin position="401"/>
        <end position="479"/>
    </location>
</feature>
<evidence type="ECO:0000256" key="23">
    <source>
        <dbReference type="ARBA" id="ARBA00023268"/>
    </source>
</evidence>
<keyword evidence="23" id="KW-0511">Multifunctional enzyme</keyword>
<dbReference type="GO" id="GO:0005524">
    <property type="term" value="F:ATP binding"/>
    <property type="evidence" value="ECO:0007669"/>
    <property type="project" value="UniProtKB-KW"/>
</dbReference>
<keyword evidence="11 29" id="KW-0808">Transferase</keyword>
<dbReference type="Pfam" id="PF00696">
    <property type="entry name" value="AA_kinase"/>
    <property type="match status" value="1"/>
</dbReference>
<dbReference type="GO" id="GO:0009088">
    <property type="term" value="P:threonine biosynthetic process"/>
    <property type="evidence" value="ECO:0007669"/>
    <property type="project" value="UniProtKB-UniPathway"/>
</dbReference>
<dbReference type="Pfam" id="PF00742">
    <property type="entry name" value="Homoserine_dh"/>
    <property type="match status" value="1"/>
</dbReference>
<dbReference type="InterPro" id="IPR049638">
    <property type="entry name" value="AK-HD"/>
</dbReference>
<keyword evidence="30" id="KW-1185">Reference proteome</keyword>
<dbReference type="GO" id="GO:0009086">
    <property type="term" value="P:methionine biosynthetic process"/>
    <property type="evidence" value="ECO:0007669"/>
    <property type="project" value="UniProtKB-KW"/>
</dbReference>
<protein>
    <submittedName>
        <fullName evidence="29">Bifunctional aspartate kinase/homoserine dehydrogenase I</fullName>
        <ecNumber evidence="29">1.1.1.3</ecNumber>
        <ecNumber evidence="29">2.7.2.4</ecNumber>
    </submittedName>
</protein>
<dbReference type="PANTHER" id="PTHR43070">
    <property type="match status" value="1"/>
</dbReference>
<comment type="cofactor">
    <cofactor evidence="1">
        <name>a metal cation</name>
        <dbReference type="ChEBI" id="CHEBI:25213"/>
    </cofactor>
</comment>
<dbReference type="Gene3D" id="1.20.120.1320">
    <property type="entry name" value="Aspartokinase, catalytic domain"/>
    <property type="match status" value="1"/>
</dbReference>
<dbReference type="Gene3D" id="3.40.1160.10">
    <property type="entry name" value="Acetylglutamate kinase-like"/>
    <property type="match status" value="1"/>
</dbReference>
<keyword evidence="18 29" id="KW-0560">Oxidoreductase</keyword>
<evidence type="ECO:0000256" key="3">
    <source>
        <dbReference type="ARBA" id="ARBA00004986"/>
    </source>
</evidence>
<dbReference type="GO" id="GO:0050661">
    <property type="term" value="F:NADP binding"/>
    <property type="evidence" value="ECO:0007669"/>
    <property type="project" value="InterPro"/>
</dbReference>
<dbReference type="InterPro" id="IPR002912">
    <property type="entry name" value="ACT_dom"/>
</dbReference>
<evidence type="ECO:0000256" key="11">
    <source>
        <dbReference type="ARBA" id="ARBA00022679"/>
    </source>
</evidence>
<dbReference type="InterPro" id="IPR036291">
    <property type="entry name" value="NAD(P)-bd_dom_sf"/>
</dbReference>
<dbReference type="Gene3D" id="3.40.50.720">
    <property type="entry name" value="NAD(P)-binding Rossmann-like Domain"/>
    <property type="match status" value="1"/>
</dbReference>
<evidence type="ECO:0000256" key="16">
    <source>
        <dbReference type="ARBA" id="ARBA00022840"/>
    </source>
</evidence>
<keyword evidence="19" id="KW-0520">NAD</keyword>
<dbReference type="SUPFAM" id="SSF51735">
    <property type="entry name" value="NAD(P)-binding Rossmann-fold domains"/>
    <property type="match status" value="1"/>
</dbReference>
<gene>
    <name evidence="29" type="primary">thrA</name>
    <name evidence="29" type="ORF">NATSA_10700</name>
</gene>
<comment type="function">
    <text evidence="24">Bifunctional aspartate kinase and homoserine dehydrogenase that catalyzes the first and the third steps toward the synthesis of lysine, methionine and threonine from aspartate.</text>
</comment>
<dbReference type="InterPro" id="IPR019811">
    <property type="entry name" value="HDH_CS"/>
</dbReference>
<evidence type="ECO:0000256" key="17">
    <source>
        <dbReference type="ARBA" id="ARBA00022857"/>
    </source>
</evidence>
<keyword evidence="20" id="KW-0915">Sodium</keyword>
<dbReference type="RefSeq" id="WP_210512464.1">
    <property type="nucleotide sequence ID" value="NZ_JAFIDN010000008.1"/>
</dbReference>
<evidence type="ECO:0000313" key="29">
    <source>
        <dbReference type="EMBL" id="MBP3193133.1"/>
    </source>
</evidence>
<dbReference type="InterPro" id="IPR036393">
    <property type="entry name" value="AceGlu_kinase-like_sf"/>
</dbReference>
<evidence type="ECO:0000256" key="19">
    <source>
        <dbReference type="ARBA" id="ARBA00023027"/>
    </source>
</evidence>
<evidence type="ECO:0000256" key="18">
    <source>
        <dbReference type="ARBA" id="ARBA00023002"/>
    </source>
</evidence>
<dbReference type="AlphaFoldDB" id="A0A8J7S9X8"/>
<dbReference type="UniPathway" id="UPA00050">
    <property type="reaction ID" value="UER00063"/>
</dbReference>
<dbReference type="GO" id="GO:0004072">
    <property type="term" value="F:aspartate kinase activity"/>
    <property type="evidence" value="ECO:0007669"/>
    <property type="project" value="UniProtKB-EC"/>
</dbReference>
<dbReference type="InterPro" id="IPR001048">
    <property type="entry name" value="Asp/Glu/Uridylate_kinase"/>
</dbReference>
<keyword evidence="15 29" id="KW-0418">Kinase</keyword>
<keyword evidence="17" id="KW-0521">NADP</keyword>
<dbReference type="Gene3D" id="3.30.360.10">
    <property type="entry name" value="Dihydrodipicolinate Reductase, domain 2"/>
    <property type="match status" value="1"/>
</dbReference>
<evidence type="ECO:0000256" key="1">
    <source>
        <dbReference type="ARBA" id="ARBA00001920"/>
    </source>
</evidence>
<evidence type="ECO:0000256" key="20">
    <source>
        <dbReference type="ARBA" id="ARBA00023053"/>
    </source>
</evidence>
<evidence type="ECO:0000256" key="27">
    <source>
        <dbReference type="ARBA" id="ARBA00049031"/>
    </source>
</evidence>
<dbReference type="InterPro" id="IPR042199">
    <property type="entry name" value="AsparK_Bifunc_asparK/hSer_DH"/>
</dbReference>
<evidence type="ECO:0000256" key="10">
    <source>
        <dbReference type="ARBA" id="ARBA00022605"/>
    </source>
</evidence>
<comment type="pathway">
    <text evidence="2">Amino-acid biosynthesis; L-lysine biosynthesis via DAP pathway; (S)-tetrahydrodipicolinate from L-aspartate: step 1/4.</text>
</comment>
<dbReference type="Proteomes" id="UP000673975">
    <property type="component" value="Unassembled WGS sequence"/>
</dbReference>
<accession>A0A8J7S9X8</accession>
<dbReference type="CDD" id="cd04921">
    <property type="entry name" value="ACT_AKi-HSDH-ThrA-like_1"/>
    <property type="match status" value="1"/>
</dbReference>
<dbReference type="PROSITE" id="PS01042">
    <property type="entry name" value="HOMOSER_DHGENASE"/>
    <property type="match status" value="1"/>
</dbReference>
<comment type="caution">
    <text evidence="29">The sequence shown here is derived from an EMBL/GenBank/DDBJ whole genome shotgun (WGS) entry which is preliminary data.</text>
</comment>
<evidence type="ECO:0000259" key="28">
    <source>
        <dbReference type="PROSITE" id="PS51671"/>
    </source>
</evidence>
<dbReference type="InterPro" id="IPR005106">
    <property type="entry name" value="Asp/hSer_DH_NAD-bd"/>
</dbReference>
<dbReference type="InterPro" id="IPR045865">
    <property type="entry name" value="ACT-like_dom_sf"/>
</dbReference>
<dbReference type="EC" id="2.7.2.4" evidence="29"/>
<organism evidence="29 30">
    <name type="scientific">Natronogracilivirga saccharolytica</name>
    <dbReference type="NCBI Taxonomy" id="2812953"/>
    <lineage>
        <taxon>Bacteria</taxon>
        <taxon>Pseudomonadati</taxon>
        <taxon>Balneolota</taxon>
        <taxon>Balneolia</taxon>
        <taxon>Balneolales</taxon>
        <taxon>Cyclonatronaceae</taxon>
        <taxon>Natronogracilivirga</taxon>
    </lineage>
</organism>
<comment type="pathway">
    <text evidence="3">Amino-acid biosynthesis; L-methionine biosynthesis via de novo pathway; L-homoserine from L-aspartate: step 1/3.</text>
</comment>
<comment type="pathway">
    <text evidence="5">Amino-acid biosynthesis; L-methionine biosynthesis via de novo pathway; L-homoserine from L-aspartate: step 3/3.</text>
</comment>
<dbReference type="EMBL" id="JAFIDN010000008">
    <property type="protein sequence ID" value="MBP3193133.1"/>
    <property type="molecule type" value="Genomic_DNA"/>
</dbReference>
<dbReference type="GO" id="GO:0004412">
    <property type="term" value="F:homoserine dehydrogenase activity"/>
    <property type="evidence" value="ECO:0007669"/>
    <property type="project" value="UniProtKB-EC"/>
</dbReference>
<dbReference type="InterPro" id="IPR001341">
    <property type="entry name" value="Asp_kinase"/>
</dbReference>
<dbReference type="Gene3D" id="3.30.2130.10">
    <property type="entry name" value="VC0802-like"/>
    <property type="match status" value="1"/>
</dbReference>
<evidence type="ECO:0000256" key="5">
    <source>
        <dbReference type="ARBA" id="ARBA00005062"/>
    </source>
</evidence>
<comment type="subunit">
    <text evidence="9">Homotetramer.</text>
</comment>
<evidence type="ECO:0000313" key="30">
    <source>
        <dbReference type="Proteomes" id="UP000673975"/>
    </source>
</evidence>
<evidence type="ECO:0000256" key="9">
    <source>
        <dbReference type="ARBA" id="ARBA00011881"/>
    </source>
</evidence>
<evidence type="ECO:0000256" key="24">
    <source>
        <dbReference type="ARBA" id="ARBA00044938"/>
    </source>
</evidence>
<comment type="pathway">
    <text evidence="4">Amino-acid biosynthesis; L-threonine biosynthesis; L-threonine from L-aspartate: step 3/5.</text>
</comment>
<dbReference type="FunFam" id="3.30.2130.10:FF:000001">
    <property type="entry name" value="Bifunctional aspartokinase/homoserine dehydrogenase"/>
    <property type="match status" value="1"/>
</dbReference>
<evidence type="ECO:0000256" key="13">
    <source>
        <dbReference type="ARBA" id="ARBA00022723"/>
    </source>
</evidence>
<dbReference type="PIRSF" id="PIRSF000727">
    <property type="entry name" value="ThrA"/>
    <property type="match status" value="1"/>
</dbReference>
<evidence type="ECO:0000256" key="6">
    <source>
        <dbReference type="ARBA" id="ARBA00005139"/>
    </source>
</evidence>
<evidence type="ECO:0000256" key="4">
    <source>
        <dbReference type="ARBA" id="ARBA00005056"/>
    </source>
</evidence>
<dbReference type="EC" id="1.1.1.3" evidence="29"/>
<dbReference type="InterPro" id="IPR001342">
    <property type="entry name" value="HDH_cat"/>
</dbReference>
<dbReference type="PROSITE" id="PS51671">
    <property type="entry name" value="ACT"/>
    <property type="match status" value="1"/>
</dbReference>
<comment type="catalytic activity">
    <reaction evidence="27">
        <text>L-homoserine + NAD(+) = L-aspartate 4-semialdehyde + NADH + H(+)</text>
        <dbReference type="Rhea" id="RHEA:15757"/>
        <dbReference type="ChEBI" id="CHEBI:15378"/>
        <dbReference type="ChEBI" id="CHEBI:57476"/>
        <dbReference type="ChEBI" id="CHEBI:57540"/>
        <dbReference type="ChEBI" id="CHEBI:57945"/>
        <dbReference type="ChEBI" id="CHEBI:537519"/>
        <dbReference type="EC" id="1.1.1.3"/>
    </reaction>
    <physiologicalReaction direction="right-to-left" evidence="27">
        <dbReference type="Rhea" id="RHEA:15759"/>
    </physiologicalReaction>
</comment>
<dbReference type="NCBIfam" id="NF006959">
    <property type="entry name" value="PRK09436.1"/>
    <property type="match status" value="1"/>
</dbReference>
<dbReference type="FunFam" id="3.30.360.10:FF:000006">
    <property type="entry name" value="Bifunctional aspartokinase/homoserine dehydrogenase"/>
    <property type="match status" value="1"/>
</dbReference>
<keyword evidence="12" id="KW-0791">Threonine biosynthesis</keyword>
<evidence type="ECO:0000256" key="8">
    <source>
        <dbReference type="ARBA" id="ARBA00010046"/>
    </source>
</evidence>
<evidence type="ECO:0000256" key="7">
    <source>
        <dbReference type="ARBA" id="ARBA00007952"/>
    </source>
</evidence>
<dbReference type="CDD" id="cd04243">
    <property type="entry name" value="AAK_AK-HSDH-like"/>
    <property type="match status" value="1"/>
</dbReference>
<evidence type="ECO:0000256" key="15">
    <source>
        <dbReference type="ARBA" id="ARBA00022777"/>
    </source>
</evidence>
<dbReference type="InterPro" id="IPR011147">
    <property type="entry name" value="Bifunc_Aspkin/hSer_DH"/>
</dbReference>
<keyword evidence="13" id="KW-0479">Metal-binding</keyword>
<reference evidence="29" key="1">
    <citation type="submission" date="2021-02" db="EMBL/GenBank/DDBJ databases">
        <title>Natronogracilivirga saccharolytica gen. nov. sp. nov. a new anaerobic, haloalkiliphilic carbohydrate-fermenting bacterium from soda lake and proposing of Cyclonatronumiaceae fam. nov. in the phylum Balneolaeota.</title>
        <authorList>
            <person name="Zhilina T.N."/>
            <person name="Sorokin D.Y."/>
            <person name="Zavarzina D.G."/>
            <person name="Toshchakov S.V."/>
            <person name="Kublanov I.V."/>
        </authorList>
    </citation>
    <scope>NUCLEOTIDE SEQUENCE</scope>
    <source>
        <strain evidence="29">Z-1702</strain>
    </source>
</reference>
<dbReference type="SUPFAM" id="SSF55347">
    <property type="entry name" value="Glyceraldehyde-3-phosphate dehydrogenase-like, C-terminal domain"/>
    <property type="match status" value="1"/>
</dbReference>
<comment type="similarity">
    <text evidence="8">In the N-terminal section; belongs to the aspartokinase family.</text>
</comment>
<dbReference type="NCBIfam" id="TIGR00657">
    <property type="entry name" value="asp_kinases"/>
    <property type="match status" value="1"/>
</dbReference>
<evidence type="ECO:0000256" key="14">
    <source>
        <dbReference type="ARBA" id="ARBA00022741"/>
    </source>
</evidence>